<proteinExistence type="predicted"/>
<gene>
    <name evidence="1" type="ORF">TSUD_83420</name>
</gene>
<accession>A0A2Z6NF61</accession>
<dbReference type="Proteomes" id="UP000242715">
    <property type="component" value="Unassembled WGS sequence"/>
</dbReference>
<name>A0A2Z6NF61_TRISU</name>
<keyword evidence="2" id="KW-1185">Reference proteome</keyword>
<reference evidence="2" key="1">
    <citation type="journal article" date="2017" name="Front. Plant Sci.">
        <title>Climate Clever Clovers: New Paradigm to Reduce the Environmental Footprint of Ruminants by Breeding Low Methanogenic Forages Utilizing Haplotype Variation.</title>
        <authorList>
            <person name="Kaur P."/>
            <person name="Appels R."/>
            <person name="Bayer P.E."/>
            <person name="Keeble-Gagnere G."/>
            <person name="Wang J."/>
            <person name="Hirakawa H."/>
            <person name="Shirasawa K."/>
            <person name="Vercoe P."/>
            <person name="Stefanova K."/>
            <person name="Durmic Z."/>
            <person name="Nichols P."/>
            <person name="Revell C."/>
            <person name="Isobe S.N."/>
            <person name="Edwards D."/>
            <person name="Erskine W."/>
        </authorList>
    </citation>
    <scope>NUCLEOTIDE SEQUENCE [LARGE SCALE GENOMIC DNA]</scope>
    <source>
        <strain evidence="2">cv. Daliak</strain>
    </source>
</reference>
<organism evidence="1 2">
    <name type="scientific">Trifolium subterraneum</name>
    <name type="common">Subterranean clover</name>
    <dbReference type="NCBI Taxonomy" id="3900"/>
    <lineage>
        <taxon>Eukaryota</taxon>
        <taxon>Viridiplantae</taxon>
        <taxon>Streptophyta</taxon>
        <taxon>Embryophyta</taxon>
        <taxon>Tracheophyta</taxon>
        <taxon>Spermatophyta</taxon>
        <taxon>Magnoliopsida</taxon>
        <taxon>eudicotyledons</taxon>
        <taxon>Gunneridae</taxon>
        <taxon>Pentapetalae</taxon>
        <taxon>rosids</taxon>
        <taxon>fabids</taxon>
        <taxon>Fabales</taxon>
        <taxon>Fabaceae</taxon>
        <taxon>Papilionoideae</taxon>
        <taxon>50 kb inversion clade</taxon>
        <taxon>NPAAA clade</taxon>
        <taxon>Hologalegina</taxon>
        <taxon>IRL clade</taxon>
        <taxon>Trifolieae</taxon>
        <taxon>Trifolium</taxon>
    </lineage>
</organism>
<dbReference type="EMBL" id="DF973819">
    <property type="protein sequence ID" value="GAU40663.1"/>
    <property type="molecule type" value="Genomic_DNA"/>
</dbReference>
<evidence type="ECO:0000313" key="2">
    <source>
        <dbReference type="Proteomes" id="UP000242715"/>
    </source>
</evidence>
<dbReference type="AlphaFoldDB" id="A0A2Z6NF61"/>
<protein>
    <submittedName>
        <fullName evidence="1">Uncharacterized protein</fullName>
    </submittedName>
</protein>
<evidence type="ECO:0000313" key="1">
    <source>
        <dbReference type="EMBL" id="GAU40663.1"/>
    </source>
</evidence>
<sequence>MAIHNRDENLILGIRKFVTVLFLKKKGKIDCDVPYCFATNKKKIESTSVLFSYETIHDTTTLILAQNNKRSSSDDRVMNDDAEAANEAMAVRSQWKRKRMRSQFGQGWQTTDLFHKEVTPVARYSTCSVDTLHVCFKREDLLSNLWT</sequence>